<evidence type="ECO:0000256" key="3">
    <source>
        <dbReference type="ARBA" id="ARBA00022737"/>
    </source>
</evidence>
<dbReference type="Pfam" id="PF00612">
    <property type="entry name" value="IQ"/>
    <property type="match status" value="2"/>
</dbReference>
<evidence type="ECO:0000256" key="8">
    <source>
        <dbReference type="ARBA" id="ARBA00023043"/>
    </source>
</evidence>
<reference evidence="16" key="1">
    <citation type="submission" date="2022-08" db="EMBL/GenBank/DDBJ databases">
        <authorList>
            <person name="Gutierrez-Valencia J."/>
        </authorList>
    </citation>
    <scope>NUCLEOTIDE SEQUENCE</scope>
</reference>
<evidence type="ECO:0000256" key="10">
    <source>
        <dbReference type="ARBA" id="ARBA00023159"/>
    </source>
</evidence>
<feature type="domain" description="CG-1" evidence="15">
    <location>
        <begin position="8"/>
        <end position="134"/>
    </location>
</feature>
<feature type="repeat" description="ANK" evidence="13">
    <location>
        <begin position="643"/>
        <end position="675"/>
    </location>
</feature>
<comment type="subcellular location">
    <subcellularLocation>
        <location evidence="1">Nucleus</location>
    </subcellularLocation>
</comment>
<dbReference type="GO" id="GO:0006357">
    <property type="term" value="P:regulation of transcription by RNA polymerase II"/>
    <property type="evidence" value="ECO:0007669"/>
    <property type="project" value="TreeGrafter"/>
</dbReference>
<dbReference type="InterPro" id="IPR002110">
    <property type="entry name" value="Ankyrin_rpt"/>
</dbReference>
<dbReference type="AlphaFoldDB" id="A0AAV0S6H3"/>
<keyword evidence="6" id="KW-0805">Transcription regulation</keyword>
<proteinExistence type="inferred from homology"/>
<dbReference type="Gene3D" id="1.25.40.20">
    <property type="entry name" value="Ankyrin repeat-containing domain"/>
    <property type="match status" value="1"/>
</dbReference>
<dbReference type="SUPFAM" id="SSF81296">
    <property type="entry name" value="E set domains"/>
    <property type="match status" value="1"/>
</dbReference>
<dbReference type="SMART" id="SM00015">
    <property type="entry name" value="IQ"/>
    <property type="match status" value="3"/>
</dbReference>
<dbReference type="PROSITE" id="PS50088">
    <property type="entry name" value="ANK_REPEAT"/>
    <property type="match status" value="1"/>
</dbReference>
<dbReference type="PROSITE" id="PS50096">
    <property type="entry name" value="IQ"/>
    <property type="match status" value="3"/>
</dbReference>
<evidence type="ECO:0000256" key="7">
    <source>
        <dbReference type="ARBA" id="ARBA00023016"/>
    </source>
</evidence>
<keyword evidence="12" id="KW-0539">Nucleus</keyword>
<dbReference type="Pfam" id="PF01833">
    <property type="entry name" value="TIG"/>
    <property type="match status" value="1"/>
</dbReference>
<keyword evidence="4" id="KW-0106">Calcium</keyword>
<dbReference type="PANTHER" id="PTHR23335:SF1">
    <property type="entry name" value="CALMODULIN-BINDING TRANSCRIPTION ACTIVATOR, ISOFORM F"/>
    <property type="match status" value="1"/>
</dbReference>
<dbReference type="SUPFAM" id="SSF52540">
    <property type="entry name" value="P-loop containing nucleoside triphosphate hydrolases"/>
    <property type="match status" value="1"/>
</dbReference>
<dbReference type="InterPro" id="IPR013783">
    <property type="entry name" value="Ig-like_fold"/>
</dbReference>
<dbReference type="PROSITE" id="PS51437">
    <property type="entry name" value="CG_1"/>
    <property type="match status" value="1"/>
</dbReference>
<protein>
    <recommendedName>
        <fullName evidence="15">CG-1 domain-containing protein</fullName>
    </recommendedName>
</protein>
<keyword evidence="10" id="KW-0010">Activator</keyword>
<accession>A0AAV0S6H3</accession>
<comment type="caution">
    <text evidence="16">The sequence shown here is derived from an EMBL/GenBank/DDBJ whole genome shotgun (WGS) entry which is preliminary data.</text>
</comment>
<dbReference type="Gene3D" id="1.20.5.190">
    <property type="match status" value="1"/>
</dbReference>
<dbReference type="SUPFAM" id="SSF48403">
    <property type="entry name" value="Ankyrin repeat"/>
    <property type="match status" value="1"/>
</dbReference>
<sequence>MAVQGYDINQLLQEAQSRWLKPVEVHFILQNSDKYQFTQEPPTKPSGGSLFLFNKRVTRFFRKDGHSWRKKRDGRTVGEAHERLKVGNVETLNCYYAHGEENPNFQRRSYWMLDPACDHIVLVHYREINEGRTGSGSVAQLSPGASYHLGQSSSYTTNNQGSTSIISNSGEACTNSASPGSIEVTSEVVVKGSDGFNTSGFTNANNEVDQFFRRLEEQLSLNEDLISDLVPFNSGEVAGNQSEVLEFGTETDKHDQSDVAVGRPESFQAYHDHNAGMERKSNNQLFQNPDGSFADCSSYVLDRASGTQESPQWNEVLGSCTPPTHIDYKENLASGLKREPAEEYQPSDWLSFGGNNSEKSSVLLPEVGKFEVLGYSGLESQPVNFDYPMLYSHDQADSQLTLGQHQKFTIREICPEWGYCYEATKVLIVGSFLSDPSESAWACMFGDTEVPIRIIQEGVILCETPSLDAGKVSVCITSGNRESCSEIRDFEFRKKPGLGCIHCALSPLESKNPEELLLLIRFAQSLLSESSSQKLSSEETSALNQPGASITDDDSWTQVIEALLVGSETSSVTVDWLLQQLLKDKLLHWLSSKYNGSSDDQPAGQYLSKKEQGIIHMVAGLGFEWALSPILSRGVSVDFRDINGWTALHWAARFGREKMVAALIASGASAGAVTDPTSQDPIGKTPASIAAINGHDGLAGYLSELALTSHLSSLTLEESELSKGSAEVQAERTMDSIVKESFPASEDQVSMKNSLAAVRNSAQAAARIQSAFRAHSFRRRQQREALAAADEYGILYGDIQGLSALSKMAFGNPRDYNSAALSIQKKYRGWRGRQDFLTLRQKIVKIQAYVRGYQVRKHYRVICWAVGIIDKVVLRWRRKGAGLRGLRNETDPIVEDEEEEEDEEDILKMFRKQKVDGTIDEAVSRVLSMVKSPEARQQYQRMLERYKQAKAELAASSEAGTSNQASASTMESETQHHFQ</sequence>
<evidence type="ECO:0000313" key="16">
    <source>
        <dbReference type="EMBL" id="CAI0627343.1"/>
    </source>
</evidence>
<evidence type="ECO:0000256" key="13">
    <source>
        <dbReference type="PROSITE-ProRule" id="PRU00023"/>
    </source>
</evidence>
<evidence type="ECO:0000256" key="11">
    <source>
        <dbReference type="ARBA" id="ARBA00023163"/>
    </source>
</evidence>
<keyword evidence="3" id="KW-0677">Repeat</keyword>
<evidence type="ECO:0000313" key="17">
    <source>
        <dbReference type="Proteomes" id="UP001154282"/>
    </source>
</evidence>
<dbReference type="CDD" id="cd00102">
    <property type="entry name" value="IPT"/>
    <property type="match status" value="1"/>
</dbReference>
<dbReference type="GO" id="GO:0005634">
    <property type="term" value="C:nucleus"/>
    <property type="evidence" value="ECO:0007669"/>
    <property type="project" value="UniProtKB-SubCell"/>
</dbReference>
<evidence type="ECO:0000256" key="14">
    <source>
        <dbReference type="SAM" id="MobiDB-lite"/>
    </source>
</evidence>
<dbReference type="InterPro" id="IPR014756">
    <property type="entry name" value="Ig_E-set"/>
</dbReference>
<dbReference type="GO" id="GO:0003690">
    <property type="term" value="F:double-stranded DNA binding"/>
    <property type="evidence" value="ECO:0007669"/>
    <property type="project" value="TreeGrafter"/>
</dbReference>
<keyword evidence="9" id="KW-0238">DNA-binding</keyword>
<keyword evidence="17" id="KW-1185">Reference proteome</keyword>
<evidence type="ECO:0000256" key="9">
    <source>
        <dbReference type="ARBA" id="ARBA00023125"/>
    </source>
</evidence>
<keyword evidence="8 13" id="KW-0040">ANK repeat</keyword>
<keyword evidence="5" id="KW-0112">Calmodulin-binding</keyword>
<dbReference type="EMBL" id="CAMGYJ010000011">
    <property type="protein sequence ID" value="CAI0627343.1"/>
    <property type="molecule type" value="Genomic_DNA"/>
</dbReference>
<dbReference type="InterPro" id="IPR036770">
    <property type="entry name" value="Ankyrin_rpt-contain_sf"/>
</dbReference>
<dbReference type="SMART" id="SM00248">
    <property type="entry name" value="ANK"/>
    <property type="match status" value="2"/>
</dbReference>
<dbReference type="Pfam" id="PF03859">
    <property type="entry name" value="CG-1"/>
    <property type="match status" value="1"/>
</dbReference>
<evidence type="ECO:0000256" key="2">
    <source>
        <dbReference type="ARBA" id="ARBA00008267"/>
    </source>
</evidence>
<feature type="compositionally biased region" description="Polar residues" evidence="14">
    <location>
        <begin position="958"/>
        <end position="972"/>
    </location>
</feature>
<evidence type="ECO:0000256" key="6">
    <source>
        <dbReference type="ARBA" id="ARBA00023015"/>
    </source>
</evidence>
<evidence type="ECO:0000259" key="15">
    <source>
        <dbReference type="PROSITE" id="PS51437"/>
    </source>
</evidence>
<organism evidence="16 17">
    <name type="scientific">Linum tenue</name>
    <dbReference type="NCBI Taxonomy" id="586396"/>
    <lineage>
        <taxon>Eukaryota</taxon>
        <taxon>Viridiplantae</taxon>
        <taxon>Streptophyta</taxon>
        <taxon>Embryophyta</taxon>
        <taxon>Tracheophyta</taxon>
        <taxon>Spermatophyta</taxon>
        <taxon>Magnoliopsida</taxon>
        <taxon>eudicotyledons</taxon>
        <taxon>Gunneridae</taxon>
        <taxon>Pentapetalae</taxon>
        <taxon>rosids</taxon>
        <taxon>fabids</taxon>
        <taxon>Malpighiales</taxon>
        <taxon>Linaceae</taxon>
        <taxon>Linum</taxon>
    </lineage>
</organism>
<dbReference type="FunFam" id="1.20.5.190:FF:000003">
    <property type="entry name" value="Calmodulin-binding transcription activator 2"/>
    <property type="match status" value="1"/>
</dbReference>
<dbReference type="PROSITE" id="PS50297">
    <property type="entry name" value="ANK_REP_REGION"/>
    <property type="match status" value="1"/>
</dbReference>
<evidence type="ECO:0000256" key="5">
    <source>
        <dbReference type="ARBA" id="ARBA00022860"/>
    </source>
</evidence>
<dbReference type="InterPro" id="IPR005559">
    <property type="entry name" value="CG-1_dom"/>
</dbReference>
<comment type="similarity">
    <text evidence="2">Belongs to the CAMTA family.</text>
</comment>
<evidence type="ECO:0000256" key="4">
    <source>
        <dbReference type="ARBA" id="ARBA00022837"/>
    </source>
</evidence>
<dbReference type="Gene3D" id="2.60.40.10">
    <property type="entry name" value="Immunoglobulins"/>
    <property type="match status" value="1"/>
</dbReference>
<gene>
    <name evidence="16" type="ORF">LITE_LOCUS51240</name>
</gene>
<keyword evidence="7" id="KW-0346">Stress response</keyword>
<dbReference type="GO" id="GO:0005516">
    <property type="term" value="F:calmodulin binding"/>
    <property type="evidence" value="ECO:0007669"/>
    <property type="project" value="UniProtKB-KW"/>
</dbReference>
<dbReference type="Proteomes" id="UP001154282">
    <property type="component" value="Unassembled WGS sequence"/>
</dbReference>
<dbReference type="GO" id="GO:0003712">
    <property type="term" value="F:transcription coregulator activity"/>
    <property type="evidence" value="ECO:0007669"/>
    <property type="project" value="TreeGrafter"/>
</dbReference>
<name>A0AAV0S6H3_9ROSI</name>
<feature type="region of interest" description="Disordered" evidence="14">
    <location>
        <begin position="952"/>
        <end position="979"/>
    </location>
</feature>
<dbReference type="Pfam" id="PF12796">
    <property type="entry name" value="Ank_2"/>
    <property type="match status" value="1"/>
</dbReference>
<evidence type="ECO:0000256" key="1">
    <source>
        <dbReference type="ARBA" id="ARBA00004123"/>
    </source>
</evidence>
<dbReference type="SMART" id="SM01076">
    <property type="entry name" value="CG-1"/>
    <property type="match status" value="1"/>
</dbReference>
<dbReference type="InterPro" id="IPR002909">
    <property type="entry name" value="IPT_dom"/>
</dbReference>
<dbReference type="PANTHER" id="PTHR23335">
    <property type="entry name" value="CALMODULIN-BINDING TRANSCRIPTION ACTIVATOR CAMTA"/>
    <property type="match status" value="1"/>
</dbReference>
<evidence type="ECO:0000256" key="12">
    <source>
        <dbReference type="ARBA" id="ARBA00023242"/>
    </source>
</evidence>
<keyword evidence="11" id="KW-0804">Transcription</keyword>
<dbReference type="InterPro" id="IPR027417">
    <property type="entry name" value="P-loop_NTPase"/>
</dbReference>
<dbReference type="InterPro" id="IPR000048">
    <property type="entry name" value="IQ_motif_EF-hand-BS"/>
</dbReference>